<evidence type="ECO:0000313" key="2">
    <source>
        <dbReference type="Proteomes" id="UP001054902"/>
    </source>
</evidence>
<evidence type="ECO:0000313" key="1">
    <source>
        <dbReference type="EMBL" id="GFH56271.1"/>
    </source>
</evidence>
<reference evidence="1 2" key="1">
    <citation type="journal article" date="2021" name="Sci. Rep.">
        <title>The genome of the diatom Chaetoceros tenuissimus carries an ancient integrated fragment of an extant virus.</title>
        <authorList>
            <person name="Hongo Y."/>
            <person name="Kimura K."/>
            <person name="Takaki Y."/>
            <person name="Yoshida Y."/>
            <person name="Baba S."/>
            <person name="Kobayashi G."/>
            <person name="Nagasaki K."/>
            <person name="Hano T."/>
            <person name="Tomaru Y."/>
        </authorList>
    </citation>
    <scope>NUCLEOTIDE SEQUENCE [LARGE SCALE GENOMIC DNA]</scope>
    <source>
        <strain evidence="1 2">NIES-3715</strain>
    </source>
</reference>
<organism evidence="1 2">
    <name type="scientific">Chaetoceros tenuissimus</name>
    <dbReference type="NCBI Taxonomy" id="426638"/>
    <lineage>
        <taxon>Eukaryota</taxon>
        <taxon>Sar</taxon>
        <taxon>Stramenopiles</taxon>
        <taxon>Ochrophyta</taxon>
        <taxon>Bacillariophyta</taxon>
        <taxon>Coscinodiscophyceae</taxon>
        <taxon>Chaetocerotophycidae</taxon>
        <taxon>Chaetocerotales</taxon>
        <taxon>Chaetocerotaceae</taxon>
        <taxon>Chaetoceros</taxon>
    </lineage>
</organism>
<dbReference type="Proteomes" id="UP001054902">
    <property type="component" value="Unassembled WGS sequence"/>
</dbReference>
<sequence>MKQLNHNIEEKQITQLSAAFEARLYKCAPTLEFHRDCSTLESRVKLLALQLGQKLERRKLSQTISILAIEDKAAIFNSVERRSKLSFEDIREIVEKVKKLRKNGYIDMRVRENGDTTCHGLSCLFTSASRSPHTTCSNTKYVSTAMKNIYFRTRLVDAFDKLYRIQTKDGIVTYSRDVDWDMLIEEAKDSIYHYEIWERVQVQRLR</sequence>
<gene>
    <name evidence="1" type="ORF">CTEN210_12747</name>
</gene>
<dbReference type="EMBL" id="BLLK01000051">
    <property type="protein sequence ID" value="GFH56271.1"/>
    <property type="molecule type" value="Genomic_DNA"/>
</dbReference>
<protein>
    <submittedName>
        <fullName evidence="1">Uncharacterized protein</fullName>
    </submittedName>
</protein>
<keyword evidence="2" id="KW-1185">Reference proteome</keyword>
<comment type="caution">
    <text evidence="1">The sequence shown here is derived from an EMBL/GenBank/DDBJ whole genome shotgun (WGS) entry which is preliminary data.</text>
</comment>
<proteinExistence type="predicted"/>
<name>A0AAD3D3W6_9STRA</name>
<accession>A0AAD3D3W6</accession>
<dbReference type="AlphaFoldDB" id="A0AAD3D3W6"/>